<dbReference type="Pfam" id="PF03629">
    <property type="entry name" value="SASA"/>
    <property type="match status" value="1"/>
</dbReference>
<keyword evidence="4" id="KW-1185">Reference proteome</keyword>
<dbReference type="EMBL" id="FO681348">
    <property type="protein sequence ID" value="CCV65125.1"/>
    <property type="molecule type" value="Genomic_DNA"/>
</dbReference>
<organism evidence="3 4">
    <name type="scientific">Acholeplasma brassicae</name>
    <dbReference type="NCBI Taxonomy" id="61635"/>
    <lineage>
        <taxon>Bacteria</taxon>
        <taxon>Bacillati</taxon>
        <taxon>Mycoplasmatota</taxon>
        <taxon>Mollicutes</taxon>
        <taxon>Acholeplasmatales</taxon>
        <taxon>Acholeplasmataceae</taxon>
        <taxon>Acholeplasma</taxon>
    </lineage>
</organism>
<dbReference type="GO" id="GO:0001681">
    <property type="term" value="F:sialate O-acetylesterase activity"/>
    <property type="evidence" value="ECO:0007669"/>
    <property type="project" value="UniProtKB-EC"/>
</dbReference>
<evidence type="ECO:0000259" key="2">
    <source>
        <dbReference type="Pfam" id="PF03629"/>
    </source>
</evidence>
<dbReference type="AlphaFoldDB" id="U4KM67"/>
<accession>U4KM67</accession>
<dbReference type="SUPFAM" id="SSF52266">
    <property type="entry name" value="SGNH hydrolase"/>
    <property type="match status" value="1"/>
</dbReference>
<dbReference type="STRING" id="61635.BN85301040"/>
<proteinExistence type="predicted"/>
<keyword evidence="1 3" id="KW-0378">Hydrolase</keyword>
<dbReference type="Gene3D" id="3.40.50.1110">
    <property type="entry name" value="SGNH hydrolase"/>
    <property type="match status" value="1"/>
</dbReference>
<dbReference type="GO" id="GO:0005975">
    <property type="term" value="P:carbohydrate metabolic process"/>
    <property type="evidence" value="ECO:0007669"/>
    <property type="project" value="TreeGrafter"/>
</dbReference>
<sequence length="658" mass="75818">MSGEVMLVKGLYTHGVVFSKNHPLTFLGTYEENSQVRIEIDQDGHRLYDDIHQVSNQGKLYAKTIKLKASYKEVAVKVTTKNTTESFVGYVGEVYLGAGQSNMAYALKYDNHFDEILAQENLLKGIKCFSVADSLIENDVIKRPLEPLSDFIKHATWIDSSNPSFSDYSGLLIMLGLLHQKIKDYPIGLIDVSVPGCSIEGFLPIETIENNPTIKSYLEENGFLKYPLSTINDYTVASGIYNEKIAPIIGFPIDQFLWYQGEHHVGTNREYDYYKEALKRLIESYRVLYQQKVPVILIYINQTYYPQDDNYSVSRINLAIQDNQNIEDEIYAIPTYDVIPTWKNSHTKGIENPIHPTNKFYIANRIHQVIHKQSSPVLVTEVRVLTHAIEITFDQRLKQDKGLVEGFTIAGDDHIYQPAEAQLINQNTIILSSRFVDHPVYFTYAFQLDNHSFTLKSTKGMPLPILHSDEDLSRGRYYAYYGYEHFSHLDYFETAFDPLYGTPRIKPLLFLGELHHNRDLKIIKGKHHIQIHYQASAQRDYKERFGVSLDLSKTGFQLMFSSFKKIELKSTFESKDEVAFLGLLFKDVRNQVWLVKPTSHNKVDNEEVYELDLCEISYADLNKETIELSKYNQIKQMELVFEASDNAVIELVSMIHHL</sequence>
<evidence type="ECO:0000256" key="1">
    <source>
        <dbReference type="ARBA" id="ARBA00022801"/>
    </source>
</evidence>
<feature type="domain" description="Sialate O-acetylesterase" evidence="2">
    <location>
        <begin position="93"/>
        <end position="318"/>
    </location>
</feature>
<dbReference type="InterPro" id="IPR036514">
    <property type="entry name" value="SGNH_hydro_sf"/>
</dbReference>
<dbReference type="Proteomes" id="UP000032737">
    <property type="component" value="Chromosome"/>
</dbReference>
<reference evidence="3 4" key="1">
    <citation type="journal article" date="2013" name="J. Mol. Microbiol. Biotechnol.">
        <title>Analysis of the Complete Genomes of Acholeplasma brassicae , A. palmae and A. laidlawii and Their Comparison to the Obligate Parasites from ' Candidatus Phytoplasma'.</title>
        <authorList>
            <person name="Kube M."/>
            <person name="Siewert C."/>
            <person name="Migdoll A.M."/>
            <person name="Duduk B."/>
            <person name="Holz S."/>
            <person name="Rabus R."/>
            <person name="Seemuller E."/>
            <person name="Mitrovic J."/>
            <person name="Muller I."/>
            <person name="Buttner C."/>
            <person name="Reinhardt R."/>
        </authorList>
    </citation>
    <scope>NUCLEOTIDE SEQUENCE [LARGE SCALE GENOMIC DNA]</scope>
    <source>
        <strain evidence="4">0502</strain>
    </source>
</reference>
<dbReference type="KEGG" id="abra:BN85301040"/>
<evidence type="ECO:0000313" key="3">
    <source>
        <dbReference type="EMBL" id="CCV65125.1"/>
    </source>
</evidence>
<protein>
    <submittedName>
        <fullName evidence="3">Sialate O-acetylesterase</fullName>
        <ecNumber evidence="3">3.1.1.53</ecNumber>
    </submittedName>
</protein>
<evidence type="ECO:0000313" key="4">
    <source>
        <dbReference type="Proteomes" id="UP000032737"/>
    </source>
</evidence>
<name>U4KM67_9MOLU</name>
<dbReference type="PANTHER" id="PTHR22901">
    <property type="entry name" value="SIALATE O-ACETYLESTERASE"/>
    <property type="match status" value="1"/>
</dbReference>
<dbReference type="EC" id="3.1.1.53" evidence="3"/>
<dbReference type="InterPro" id="IPR039329">
    <property type="entry name" value="SIAE"/>
</dbReference>
<dbReference type="HOGENOM" id="CLU_416583_0_0_14"/>
<dbReference type="InterPro" id="IPR005181">
    <property type="entry name" value="SASA"/>
</dbReference>
<gene>
    <name evidence="3" type="ORF">BN85301040</name>
</gene>
<dbReference type="PANTHER" id="PTHR22901:SF0">
    <property type="entry name" value="SIALATE O-ACETYLESTERASE"/>
    <property type="match status" value="1"/>
</dbReference>